<reference evidence="7" key="1">
    <citation type="journal article" date="2019" name="Int. J. Syst. Evol. Microbiol.">
        <title>The Global Catalogue of Microorganisms (GCM) 10K type strain sequencing project: providing services to taxonomists for standard genome sequencing and annotation.</title>
        <authorList>
            <consortium name="The Broad Institute Genomics Platform"/>
            <consortium name="The Broad Institute Genome Sequencing Center for Infectious Disease"/>
            <person name="Wu L."/>
            <person name="Ma J."/>
        </authorList>
    </citation>
    <scope>NUCLEOTIDE SEQUENCE [LARGE SCALE GENOMIC DNA]</scope>
    <source>
        <strain evidence="7">JCM 17688</strain>
    </source>
</reference>
<comment type="caution">
    <text evidence="6">The sequence shown here is derived from an EMBL/GenBank/DDBJ whole genome shotgun (WGS) entry which is preliminary data.</text>
</comment>
<protein>
    <submittedName>
        <fullName evidence="6">TetR/AcrR family transcriptional regulator</fullName>
    </submittedName>
</protein>
<evidence type="ECO:0000313" key="7">
    <source>
        <dbReference type="Proteomes" id="UP001500635"/>
    </source>
</evidence>
<name>A0ABP8K5A1_9ACTN</name>
<dbReference type="PANTHER" id="PTHR30055:SF234">
    <property type="entry name" value="HTH-TYPE TRANSCRIPTIONAL REGULATOR BETI"/>
    <property type="match status" value="1"/>
</dbReference>
<dbReference type="InterPro" id="IPR001647">
    <property type="entry name" value="HTH_TetR"/>
</dbReference>
<accession>A0ABP8K5A1</accession>
<feature type="DNA-binding region" description="H-T-H motif" evidence="4">
    <location>
        <begin position="35"/>
        <end position="54"/>
    </location>
</feature>
<evidence type="ECO:0000256" key="3">
    <source>
        <dbReference type="ARBA" id="ARBA00023163"/>
    </source>
</evidence>
<dbReference type="InterPro" id="IPR050109">
    <property type="entry name" value="HTH-type_TetR-like_transc_reg"/>
</dbReference>
<dbReference type="RefSeq" id="WP_344999275.1">
    <property type="nucleotide sequence ID" value="NZ_BAABFR010000082.1"/>
</dbReference>
<feature type="domain" description="HTH tetR-type" evidence="5">
    <location>
        <begin position="12"/>
        <end position="72"/>
    </location>
</feature>
<dbReference type="PRINTS" id="PR00455">
    <property type="entry name" value="HTHTETR"/>
</dbReference>
<dbReference type="Gene3D" id="1.10.10.60">
    <property type="entry name" value="Homeodomain-like"/>
    <property type="match status" value="1"/>
</dbReference>
<evidence type="ECO:0000256" key="2">
    <source>
        <dbReference type="ARBA" id="ARBA00023125"/>
    </source>
</evidence>
<dbReference type="InterPro" id="IPR036271">
    <property type="entry name" value="Tet_transcr_reg_TetR-rel_C_sf"/>
</dbReference>
<dbReference type="SUPFAM" id="SSF48498">
    <property type="entry name" value="Tetracyclin repressor-like, C-terminal domain"/>
    <property type="match status" value="1"/>
</dbReference>
<dbReference type="SUPFAM" id="SSF46689">
    <property type="entry name" value="Homeodomain-like"/>
    <property type="match status" value="1"/>
</dbReference>
<evidence type="ECO:0000256" key="1">
    <source>
        <dbReference type="ARBA" id="ARBA00023015"/>
    </source>
</evidence>
<dbReference type="Pfam" id="PF00440">
    <property type="entry name" value="TetR_N"/>
    <property type="match status" value="1"/>
</dbReference>
<keyword evidence="3" id="KW-0804">Transcription</keyword>
<organism evidence="6 7">
    <name type="scientific">Tsukamurella soli</name>
    <dbReference type="NCBI Taxonomy" id="644556"/>
    <lineage>
        <taxon>Bacteria</taxon>
        <taxon>Bacillati</taxon>
        <taxon>Actinomycetota</taxon>
        <taxon>Actinomycetes</taxon>
        <taxon>Mycobacteriales</taxon>
        <taxon>Tsukamurellaceae</taxon>
        <taxon>Tsukamurella</taxon>
    </lineage>
</organism>
<keyword evidence="7" id="KW-1185">Reference proteome</keyword>
<gene>
    <name evidence="6" type="ORF">GCM10023147_39620</name>
</gene>
<dbReference type="InterPro" id="IPR009057">
    <property type="entry name" value="Homeodomain-like_sf"/>
</dbReference>
<dbReference type="EMBL" id="BAABFR010000082">
    <property type="protein sequence ID" value="GAA4400753.1"/>
    <property type="molecule type" value="Genomic_DNA"/>
</dbReference>
<dbReference type="PROSITE" id="PS50977">
    <property type="entry name" value="HTH_TETR_2"/>
    <property type="match status" value="1"/>
</dbReference>
<evidence type="ECO:0000313" key="6">
    <source>
        <dbReference type="EMBL" id="GAA4400753.1"/>
    </source>
</evidence>
<evidence type="ECO:0000256" key="4">
    <source>
        <dbReference type="PROSITE-ProRule" id="PRU00335"/>
    </source>
</evidence>
<sequence length="206" mass="22107">MRSNRTETFTEIARRAQIVDCAIHTIAELGYNQASVRKIADRVGVAMSVVLYHFGNKDELVAAIVAELYRSLIEVMEPVVDAEATAAGKLAAHIRAHCGYIATHRAHQLALLEIGSNYRSNAGLRLEQLGVDPAQLAAMSRLELETILTLGVESGEFRALSPVSMATAVRGAIGGGLMKVSTDPGFDVIAYGEDLVVAFELATRQA</sequence>
<keyword evidence="1" id="KW-0805">Transcription regulation</keyword>
<dbReference type="Gene3D" id="1.10.357.10">
    <property type="entry name" value="Tetracycline Repressor, domain 2"/>
    <property type="match status" value="1"/>
</dbReference>
<dbReference type="Proteomes" id="UP001500635">
    <property type="component" value="Unassembled WGS sequence"/>
</dbReference>
<dbReference type="PANTHER" id="PTHR30055">
    <property type="entry name" value="HTH-TYPE TRANSCRIPTIONAL REGULATOR RUTR"/>
    <property type="match status" value="1"/>
</dbReference>
<evidence type="ECO:0000259" key="5">
    <source>
        <dbReference type="PROSITE" id="PS50977"/>
    </source>
</evidence>
<keyword evidence="2 4" id="KW-0238">DNA-binding</keyword>
<proteinExistence type="predicted"/>